<accession>A0ACC2XHU5</accession>
<name>A0ACC2XHU5_9TREE</name>
<evidence type="ECO:0000313" key="2">
    <source>
        <dbReference type="Proteomes" id="UP001234202"/>
    </source>
</evidence>
<sequence length="132" mass="14645">MPEKNTAFGRAEVDPKFSLAKFRAQHQGAQAYLDAYAEQEKWIEAERKKPRLHGNALPTNYKVSNQNKDHPVPNLKQTSVISGSRGIANREVNLKEGLDSRQIQLMNCLLNTDQLEEGRAGNGLEDGVGTGE</sequence>
<proteinExistence type="predicted"/>
<protein>
    <submittedName>
        <fullName evidence="1">Uncharacterized protein</fullName>
    </submittedName>
</protein>
<comment type="caution">
    <text evidence="1">The sequence shown here is derived from an EMBL/GenBank/DDBJ whole genome shotgun (WGS) entry which is preliminary data.</text>
</comment>
<evidence type="ECO:0000313" key="1">
    <source>
        <dbReference type="EMBL" id="KAJ9123517.1"/>
    </source>
</evidence>
<dbReference type="Proteomes" id="UP001234202">
    <property type="component" value="Unassembled WGS sequence"/>
</dbReference>
<dbReference type="EMBL" id="JASBWV010000012">
    <property type="protein sequence ID" value="KAJ9123517.1"/>
    <property type="molecule type" value="Genomic_DNA"/>
</dbReference>
<keyword evidence="2" id="KW-1185">Reference proteome</keyword>
<organism evidence="1 2">
    <name type="scientific">Naganishia onofrii</name>
    <dbReference type="NCBI Taxonomy" id="1851511"/>
    <lineage>
        <taxon>Eukaryota</taxon>
        <taxon>Fungi</taxon>
        <taxon>Dikarya</taxon>
        <taxon>Basidiomycota</taxon>
        <taxon>Agaricomycotina</taxon>
        <taxon>Tremellomycetes</taxon>
        <taxon>Filobasidiales</taxon>
        <taxon>Filobasidiaceae</taxon>
        <taxon>Naganishia</taxon>
    </lineage>
</organism>
<gene>
    <name evidence="1" type="ORF">QFC24_003732</name>
</gene>
<reference evidence="1" key="1">
    <citation type="submission" date="2023-04" db="EMBL/GenBank/DDBJ databases">
        <title>Draft Genome sequencing of Naganishia species isolated from polar environments using Oxford Nanopore Technology.</title>
        <authorList>
            <person name="Leo P."/>
            <person name="Venkateswaran K."/>
        </authorList>
    </citation>
    <scope>NUCLEOTIDE SEQUENCE</scope>
    <source>
        <strain evidence="1">DBVPG 5303</strain>
    </source>
</reference>